<dbReference type="PROSITE" id="PS00211">
    <property type="entry name" value="ABC_TRANSPORTER_1"/>
    <property type="match status" value="1"/>
</dbReference>
<keyword evidence="6" id="KW-0547">Nucleotide-binding</keyword>
<dbReference type="InterPro" id="IPR027417">
    <property type="entry name" value="P-loop_NTPase"/>
</dbReference>
<evidence type="ECO:0000256" key="2">
    <source>
        <dbReference type="ARBA" id="ARBA00022448"/>
    </source>
</evidence>
<evidence type="ECO:0000259" key="10">
    <source>
        <dbReference type="PROSITE" id="PS50893"/>
    </source>
</evidence>
<gene>
    <name evidence="11" type="ORF">BG53_15710</name>
</gene>
<feature type="domain" description="ABC transporter" evidence="10">
    <location>
        <begin position="6"/>
        <end position="242"/>
    </location>
</feature>
<evidence type="ECO:0000313" key="11">
    <source>
        <dbReference type="EMBL" id="EXX89431.1"/>
    </source>
</evidence>
<comment type="subcellular location">
    <subcellularLocation>
        <location evidence="1">Cell membrane</location>
        <topology evidence="1">Peripheral membrane protein</topology>
    </subcellularLocation>
</comment>
<keyword evidence="9" id="KW-0472">Membrane</keyword>
<protein>
    <submittedName>
        <fullName evidence="11">Sugar ABC transporter ATP-binding protein</fullName>
    </submittedName>
</protein>
<keyword evidence="4" id="KW-0762">Sugar transport</keyword>
<keyword evidence="8" id="KW-1278">Translocase</keyword>
<dbReference type="RefSeq" id="WP_036586031.1">
    <property type="nucleotide sequence ID" value="NZ_KK082115.1"/>
</dbReference>
<proteinExistence type="predicted"/>
<dbReference type="Proteomes" id="UP000053750">
    <property type="component" value="Unassembled WGS sequence"/>
</dbReference>
<organism evidence="11 12">
    <name type="scientific">Paenibacillus darwinianus</name>
    <dbReference type="NCBI Taxonomy" id="1380763"/>
    <lineage>
        <taxon>Bacteria</taxon>
        <taxon>Bacillati</taxon>
        <taxon>Bacillota</taxon>
        <taxon>Bacilli</taxon>
        <taxon>Bacillales</taxon>
        <taxon>Paenibacillaceae</taxon>
        <taxon>Paenibacillus</taxon>
    </lineage>
</organism>
<evidence type="ECO:0000256" key="5">
    <source>
        <dbReference type="ARBA" id="ARBA00022737"/>
    </source>
</evidence>
<evidence type="ECO:0000256" key="7">
    <source>
        <dbReference type="ARBA" id="ARBA00022840"/>
    </source>
</evidence>
<sequence length="497" mass="55507">METPILEMRDISKSFNGIKVLDNVGFELRKGEVHALMGGNGAGKSTLMKILTGVYSLDSGKIVIDGAEAQIRAPKDAEKHGVSMIFQEFSLVPSLTVAQNIFLEREPRTKLGMIDDKACVRRTRQLLEELDVDIKPDDLVADLGVGYWQMTEIAKALSKETKLLIMDEPSSSLTKRETEILFDFIGRLKRKGISIIYISHRMEEIFQICDRITIMGDGKHIVTAAVNELDMDSVIRHIAGKNLDKFEWKERNGIAKEDVILEVRGLQTNNRVNGVDFELHQGEILGIAGLMGSGRTETMRALFGIDPIIEGEVHIRGRQASIRSPQDAIGYGLALVPEDRRVQGLVLEHEVRDNILLPSISKVTSVLVNDKKGDRVAEEWVAKLNIKTDSIYKESRLLSGGNQQKIVFAKWLANNPDIIMLDEPTIGIDIRAKTEIIEMVRSLADEGKSILLVSSEMTELLAVSDRILVFHDGKAVKQFMRKDISSEEELQHAIQGF</sequence>
<dbReference type="SMART" id="SM00382">
    <property type="entry name" value="AAA"/>
    <property type="match status" value="2"/>
</dbReference>
<dbReference type="PANTHER" id="PTHR43790">
    <property type="entry name" value="CARBOHYDRATE TRANSPORT ATP-BINDING PROTEIN MG119-RELATED"/>
    <property type="match status" value="1"/>
</dbReference>
<dbReference type="InterPro" id="IPR003593">
    <property type="entry name" value="AAA+_ATPase"/>
</dbReference>
<keyword evidence="7 11" id="KW-0067">ATP-binding</keyword>
<accession>A0A9W5W7N6</accession>
<dbReference type="PANTHER" id="PTHR43790:SF3">
    <property type="entry name" value="D-ALLOSE IMPORT ATP-BINDING PROTEIN ALSA-RELATED"/>
    <property type="match status" value="1"/>
</dbReference>
<evidence type="ECO:0000256" key="6">
    <source>
        <dbReference type="ARBA" id="ARBA00022741"/>
    </source>
</evidence>
<dbReference type="SUPFAM" id="SSF52540">
    <property type="entry name" value="P-loop containing nucleoside triphosphate hydrolases"/>
    <property type="match status" value="2"/>
</dbReference>
<dbReference type="OrthoDB" id="9771863at2"/>
<keyword evidence="3" id="KW-1003">Cell membrane</keyword>
<evidence type="ECO:0000256" key="8">
    <source>
        <dbReference type="ARBA" id="ARBA00022967"/>
    </source>
</evidence>
<dbReference type="FunFam" id="3.40.50.300:FF:000127">
    <property type="entry name" value="Ribose import ATP-binding protein RbsA"/>
    <property type="match status" value="1"/>
</dbReference>
<comment type="caution">
    <text evidence="11">The sequence shown here is derived from an EMBL/GenBank/DDBJ whole genome shotgun (WGS) entry which is preliminary data.</text>
</comment>
<dbReference type="Pfam" id="PF00005">
    <property type="entry name" value="ABC_tran"/>
    <property type="match status" value="2"/>
</dbReference>
<reference evidence="11 12" key="1">
    <citation type="submission" date="2014-02" db="EMBL/GenBank/DDBJ databases">
        <title>Genome sequence of Paenibacillus darwinianus reveals adaptive mechanisms for survival in Antarctic soils.</title>
        <authorList>
            <person name="Dsouza M."/>
            <person name="Taylor M.W."/>
            <person name="Turner S.J."/>
            <person name="Aislabie J."/>
        </authorList>
    </citation>
    <scope>NUCLEOTIDE SEQUENCE [LARGE SCALE GENOMIC DNA]</scope>
    <source>
        <strain evidence="11 12">CE1</strain>
    </source>
</reference>
<evidence type="ECO:0000256" key="1">
    <source>
        <dbReference type="ARBA" id="ARBA00004202"/>
    </source>
</evidence>
<dbReference type="CDD" id="cd03216">
    <property type="entry name" value="ABC_Carb_Monos_I"/>
    <property type="match status" value="1"/>
</dbReference>
<dbReference type="GO" id="GO:0016887">
    <property type="term" value="F:ATP hydrolysis activity"/>
    <property type="evidence" value="ECO:0007669"/>
    <property type="project" value="InterPro"/>
</dbReference>
<dbReference type="InterPro" id="IPR003439">
    <property type="entry name" value="ABC_transporter-like_ATP-bd"/>
</dbReference>
<keyword evidence="12" id="KW-1185">Reference proteome</keyword>
<dbReference type="AlphaFoldDB" id="A0A9W5W7N6"/>
<dbReference type="InterPro" id="IPR050107">
    <property type="entry name" value="ABC_carbohydrate_import_ATPase"/>
</dbReference>
<dbReference type="EMBL" id="JFHU01000096">
    <property type="protein sequence ID" value="EXX89431.1"/>
    <property type="molecule type" value="Genomic_DNA"/>
</dbReference>
<evidence type="ECO:0000256" key="9">
    <source>
        <dbReference type="ARBA" id="ARBA00023136"/>
    </source>
</evidence>
<dbReference type="InterPro" id="IPR017871">
    <property type="entry name" value="ABC_transporter-like_CS"/>
</dbReference>
<name>A0A9W5W7N6_9BACL</name>
<evidence type="ECO:0000256" key="3">
    <source>
        <dbReference type="ARBA" id="ARBA00022475"/>
    </source>
</evidence>
<dbReference type="Gene3D" id="3.40.50.300">
    <property type="entry name" value="P-loop containing nucleotide triphosphate hydrolases"/>
    <property type="match status" value="2"/>
</dbReference>
<feature type="domain" description="ABC transporter" evidence="10">
    <location>
        <begin position="254"/>
        <end position="497"/>
    </location>
</feature>
<keyword evidence="5" id="KW-0677">Repeat</keyword>
<evidence type="ECO:0000313" key="12">
    <source>
        <dbReference type="Proteomes" id="UP000053750"/>
    </source>
</evidence>
<dbReference type="GO" id="GO:0005886">
    <property type="term" value="C:plasma membrane"/>
    <property type="evidence" value="ECO:0007669"/>
    <property type="project" value="UniProtKB-SubCell"/>
</dbReference>
<dbReference type="GO" id="GO:0005524">
    <property type="term" value="F:ATP binding"/>
    <property type="evidence" value="ECO:0007669"/>
    <property type="project" value="UniProtKB-KW"/>
</dbReference>
<keyword evidence="2" id="KW-0813">Transport</keyword>
<dbReference type="CDD" id="cd03215">
    <property type="entry name" value="ABC_Carb_Monos_II"/>
    <property type="match status" value="1"/>
</dbReference>
<dbReference type="PROSITE" id="PS50893">
    <property type="entry name" value="ABC_TRANSPORTER_2"/>
    <property type="match status" value="2"/>
</dbReference>
<evidence type="ECO:0000256" key="4">
    <source>
        <dbReference type="ARBA" id="ARBA00022597"/>
    </source>
</evidence>